<dbReference type="eggNOG" id="COG1131">
    <property type="taxonomic scope" value="Bacteria"/>
</dbReference>
<reference evidence="7 8" key="1">
    <citation type="journal article" date="2013" name="ISME J.">
        <title>A metabolic model for members of the genus Tetrasphaera involved in enhanced biological phosphorus removal.</title>
        <authorList>
            <person name="Kristiansen R."/>
            <person name="Nguyen H.T.T."/>
            <person name="Saunders A.M."/>
            <person name="Nielsen J.L."/>
            <person name="Wimmer R."/>
            <person name="Le V.Q."/>
            <person name="McIlroy S.J."/>
            <person name="Petrovski S."/>
            <person name="Seviour R.J."/>
            <person name="Calteau A."/>
            <person name="Nielsen K.L."/>
            <person name="Nielsen P.H."/>
        </authorList>
    </citation>
    <scope>NUCLEOTIDE SEQUENCE [LARGE SCALE GENOMIC DNA]</scope>
    <source>
        <strain evidence="7 8">Lp2</strain>
    </source>
</reference>
<dbReference type="GO" id="GO:0016887">
    <property type="term" value="F:ATP hydrolysis activity"/>
    <property type="evidence" value="ECO:0007669"/>
    <property type="project" value="InterPro"/>
</dbReference>
<accession>N0DZB0</accession>
<dbReference type="HOGENOM" id="CLU_000604_1_2_11"/>
<dbReference type="CDD" id="cd03230">
    <property type="entry name" value="ABC_DR_subfamily_A"/>
    <property type="match status" value="1"/>
</dbReference>
<protein>
    <submittedName>
        <fullName evidence="7">ABC transporter related</fullName>
    </submittedName>
</protein>
<comment type="subcellular location">
    <subcellularLocation>
        <location evidence="1">Cell membrane</location>
        <topology evidence="1">Peripheral membrane protein</topology>
    </subcellularLocation>
</comment>
<dbReference type="InterPro" id="IPR050763">
    <property type="entry name" value="ABC_transporter_ATP-binding"/>
</dbReference>
<dbReference type="RefSeq" id="WP_010849763.1">
    <property type="nucleotide sequence ID" value="NZ_HF570956.1"/>
</dbReference>
<dbReference type="Proteomes" id="UP000013167">
    <property type="component" value="Unassembled WGS sequence"/>
</dbReference>
<dbReference type="SUPFAM" id="SSF52540">
    <property type="entry name" value="P-loop containing nucleoside triphosphate hydrolases"/>
    <property type="match status" value="1"/>
</dbReference>
<dbReference type="PROSITE" id="PS50893">
    <property type="entry name" value="ABC_TRANSPORTER_2"/>
    <property type="match status" value="1"/>
</dbReference>
<dbReference type="GO" id="GO:0046677">
    <property type="term" value="P:response to antibiotic"/>
    <property type="evidence" value="ECO:0007669"/>
    <property type="project" value="UniProtKB-KW"/>
</dbReference>
<evidence type="ECO:0000256" key="5">
    <source>
        <dbReference type="ARBA" id="ARBA00023251"/>
    </source>
</evidence>
<evidence type="ECO:0000313" key="7">
    <source>
        <dbReference type="EMBL" id="CCH69887.1"/>
    </source>
</evidence>
<evidence type="ECO:0000259" key="6">
    <source>
        <dbReference type="PROSITE" id="PS50893"/>
    </source>
</evidence>
<comment type="caution">
    <text evidence="7">The sequence shown here is derived from an EMBL/GenBank/DDBJ whole genome shotgun (WGS) entry which is preliminary data.</text>
</comment>
<dbReference type="Pfam" id="PF00005">
    <property type="entry name" value="ABC_tran"/>
    <property type="match status" value="1"/>
</dbReference>
<feature type="domain" description="ABC transporter" evidence="6">
    <location>
        <begin position="25"/>
        <end position="249"/>
    </location>
</feature>
<proteinExistence type="predicted"/>
<sequence length="324" mass="34642">MLHTQNQVRPTTDTITDTVADTVVASVESVSKSFGDTVALDDLSMQVHAGESLGLLGPNGAGKSTLISLLTGTRRADTGTVTIFGGDPTSPDSRRRLGVTPQATALPVTLRVREVFAFVGAHFGTTQEHLDELAASFDLADLLEKQCGSLSGGQQRRLMVALALVGDPELVILDEPTTGLDVESRDRLWARLRRYRDEGGTLVITSHYLAEIEALASRVLVVDHGRVIADGTVRQITEQVQLRRILLRTTAPEQQLLALPGTVSVTPESESDPHHVVLATRDADATVRALVADGIDFSDLQVHGASLEEAFLALTTHQSPAHAA</sequence>
<evidence type="ECO:0000256" key="2">
    <source>
        <dbReference type="ARBA" id="ARBA00022448"/>
    </source>
</evidence>
<dbReference type="InterPro" id="IPR027417">
    <property type="entry name" value="P-loop_NTPase"/>
</dbReference>
<dbReference type="PROSITE" id="PS00211">
    <property type="entry name" value="ABC_TRANSPORTER_1"/>
    <property type="match status" value="1"/>
</dbReference>
<dbReference type="PANTHER" id="PTHR42711:SF17">
    <property type="entry name" value="ABC TRANSPORTER ATP-BINDING PROTEIN"/>
    <property type="match status" value="1"/>
</dbReference>
<keyword evidence="3" id="KW-0547">Nucleotide-binding</keyword>
<dbReference type="AlphaFoldDB" id="N0DZB0"/>
<dbReference type="Gene3D" id="3.40.50.300">
    <property type="entry name" value="P-loop containing nucleotide triphosphate hydrolases"/>
    <property type="match status" value="1"/>
</dbReference>
<dbReference type="STRING" id="1193181.BN10_440005"/>
<dbReference type="InterPro" id="IPR017871">
    <property type="entry name" value="ABC_transporter-like_CS"/>
</dbReference>
<dbReference type="GO" id="GO:0005886">
    <property type="term" value="C:plasma membrane"/>
    <property type="evidence" value="ECO:0007669"/>
    <property type="project" value="UniProtKB-SubCell"/>
</dbReference>
<dbReference type="InterPro" id="IPR003593">
    <property type="entry name" value="AAA+_ATPase"/>
</dbReference>
<dbReference type="InterPro" id="IPR003439">
    <property type="entry name" value="ABC_transporter-like_ATP-bd"/>
</dbReference>
<dbReference type="SMART" id="SM00382">
    <property type="entry name" value="AAA"/>
    <property type="match status" value="1"/>
</dbReference>
<keyword evidence="4" id="KW-0067">ATP-binding</keyword>
<keyword evidence="2" id="KW-0813">Transport</keyword>
<dbReference type="GO" id="GO:0005524">
    <property type="term" value="F:ATP binding"/>
    <property type="evidence" value="ECO:0007669"/>
    <property type="project" value="UniProtKB-KW"/>
</dbReference>
<name>N0DZB0_9MICO</name>
<evidence type="ECO:0000313" key="8">
    <source>
        <dbReference type="Proteomes" id="UP000013167"/>
    </source>
</evidence>
<organism evidence="7 8">
    <name type="scientific">Phycicoccus elongatus Lp2</name>
    <dbReference type="NCBI Taxonomy" id="1193181"/>
    <lineage>
        <taxon>Bacteria</taxon>
        <taxon>Bacillati</taxon>
        <taxon>Actinomycetota</taxon>
        <taxon>Actinomycetes</taxon>
        <taxon>Micrococcales</taxon>
        <taxon>Intrasporangiaceae</taxon>
        <taxon>Phycicoccus</taxon>
    </lineage>
</organism>
<gene>
    <name evidence="7" type="ORF">BN10_440005</name>
</gene>
<keyword evidence="5" id="KW-0046">Antibiotic resistance</keyword>
<dbReference type="PANTHER" id="PTHR42711">
    <property type="entry name" value="ABC TRANSPORTER ATP-BINDING PROTEIN"/>
    <property type="match status" value="1"/>
</dbReference>
<keyword evidence="8" id="KW-1185">Reference proteome</keyword>
<evidence type="ECO:0000256" key="3">
    <source>
        <dbReference type="ARBA" id="ARBA00022741"/>
    </source>
</evidence>
<dbReference type="EMBL" id="CAIZ01000113">
    <property type="protein sequence ID" value="CCH69887.1"/>
    <property type="molecule type" value="Genomic_DNA"/>
</dbReference>
<dbReference type="OrthoDB" id="9804819at2"/>
<evidence type="ECO:0000256" key="4">
    <source>
        <dbReference type="ARBA" id="ARBA00022840"/>
    </source>
</evidence>
<evidence type="ECO:0000256" key="1">
    <source>
        <dbReference type="ARBA" id="ARBA00004202"/>
    </source>
</evidence>